<proteinExistence type="predicted"/>
<name>A0AAD1NVB2_9ACTN</name>
<sequence length="63" mass="6910">MLSHLTDPAPGRGWVNPPRVVSENYGRADTVMPHNNHIHMCAITSGALTKKKAPNIKVVHEVD</sequence>
<dbReference type="Proteomes" id="UP000825072">
    <property type="component" value="Chromosome 1"/>
</dbReference>
<dbReference type="AlphaFoldDB" id="A0AAD1NVB2"/>
<evidence type="ECO:0000313" key="2">
    <source>
        <dbReference type="Proteomes" id="UP000825072"/>
    </source>
</evidence>
<accession>A0AAD1NVB2</accession>
<protein>
    <submittedName>
        <fullName evidence="1">Uncharacterized protein</fullName>
    </submittedName>
</protein>
<gene>
    <name evidence="1" type="ORF">KB1_05540</name>
</gene>
<reference evidence="1" key="1">
    <citation type="submission" date="2021-06" db="EMBL/GenBank/DDBJ databases">
        <title>Genome sequence of Cutibacterium modestum strain KB17-24694.</title>
        <authorList>
            <person name="Dekio I."/>
            <person name="Asahina A."/>
            <person name="Nishida M."/>
        </authorList>
    </citation>
    <scope>NUCLEOTIDE SEQUENCE</scope>
    <source>
        <strain evidence="1">KB17-24694</strain>
    </source>
</reference>
<dbReference type="EMBL" id="AP024747">
    <property type="protein sequence ID" value="BCY24564.1"/>
    <property type="molecule type" value="Genomic_DNA"/>
</dbReference>
<evidence type="ECO:0000313" key="1">
    <source>
        <dbReference type="EMBL" id="BCY24564.1"/>
    </source>
</evidence>
<organism evidence="1 2">
    <name type="scientific">Cutibacterium modestum</name>
    <dbReference type="NCBI Taxonomy" id="2559073"/>
    <lineage>
        <taxon>Bacteria</taxon>
        <taxon>Bacillati</taxon>
        <taxon>Actinomycetota</taxon>
        <taxon>Actinomycetes</taxon>
        <taxon>Propionibacteriales</taxon>
        <taxon>Propionibacteriaceae</taxon>
        <taxon>Cutibacterium</taxon>
    </lineage>
</organism>